<dbReference type="Gene3D" id="3.80.10.10">
    <property type="entry name" value="Ribonuclease Inhibitor"/>
    <property type="match status" value="1"/>
</dbReference>
<accession>A0A5N6PYF2</accession>
<keyword evidence="1" id="KW-0611">Plant defense</keyword>
<gene>
    <name evidence="3" type="ORF">E3N88_00053</name>
</gene>
<dbReference type="Pfam" id="PF23247">
    <property type="entry name" value="LRR_RPS2"/>
    <property type="match status" value="1"/>
</dbReference>
<dbReference type="PANTHER" id="PTHR33463">
    <property type="entry name" value="NB-ARC DOMAIN-CONTAINING PROTEIN-RELATED"/>
    <property type="match status" value="1"/>
</dbReference>
<proteinExistence type="predicted"/>
<keyword evidence="4" id="KW-1185">Reference proteome</keyword>
<dbReference type="Proteomes" id="UP000326396">
    <property type="component" value="Linkage Group LG1"/>
</dbReference>
<dbReference type="SUPFAM" id="SSF52047">
    <property type="entry name" value="RNI-like"/>
    <property type="match status" value="1"/>
</dbReference>
<evidence type="ECO:0000313" key="3">
    <source>
        <dbReference type="EMBL" id="KAD7476917.1"/>
    </source>
</evidence>
<dbReference type="InterPro" id="IPR032675">
    <property type="entry name" value="LRR_dom_sf"/>
</dbReference>
<dbReference type="InterPro" id="IPR057135">
    <property type="entry name" value="At4g27190-like_LRR"/>
</dbReference>
<protein>
    <recommendedName>
        <fullName evidence="2">Disease resistance protein At4g27190-like leucine-rich repeats domain-containing protein</fullName>
    </recommendedName>
</protein>
<evidence type="ECO:0000256" key="1">
    <source>
        <dbReference type="ARBA" id="ARBA00022821"/>
    </source>
</evidence>
<dbReference type="OrthoDB" id="1747797at2759"/>
<dbReference type="AlphaFoldDB" id="A0A5N6PYF2"/>
<dbReference type="PANTHER" id="PTHR33463:SF96">
    <property type="entry name" value="LEUCINE-RICH REPEAT DOMAIN, L DOMAIN-LIKE PROTEIN-RELATED"/>
    <property type="match status" value="1"/>
</dbReference>
<sequence length="164" mass="18846">MSSVIPLDAIGQMQKLEVLRVMYCESLKEVFESQYINSNSGDSKSSININKGSVDIDVISRQSNINMARLSNLKILEIISCNLLQHVFTFSMLESLKHLEELIIKYCEAMKVIVEKENVEQTKDVVFPRLKFLTLESLPNLEGFFLGMNDFKWPLLEKKMNAHK</sequence>
<organism evidence="3 4">
    <name type="scientific">Mikania micrantha</name>
    <name type="common">bitter vine</name>
    <dbReference type="NCBI Taxonomy" id="192012"/>
    <lineage>
        <taxon>Eukaryota</taxon>
        <taxon>Viridiplantae</taxon>
        <taxon>Streptophyta</taxon>
        <taxon>Embryophyta</taxon>
        <taxon>Tracheophyta</taxon>
        <taxon>Spermatophyta</taxon>
        <taxon>Magnoliopsida</taxon>
        <taxon>eudicotyledons</taxon>
        <taxon>Gunneridae</taxon>
        <taxon>Pentapetalae</taxon>
        <taxon>asterids</taxon>
        <taxon>campanulids</taxon>
        <taxon>Asterales</taxon>
        <taxon>Asteraceae</taxon>
        <taxon>Asteroideae</taxon>
        <taxon>Heliantheae alliance</taxon>
        <taxon>Eupatorieae</taxon>
        <taxon>Mikania</taxon>
    </lineage>
</organism>
<reference evidence="3 4" key="1">
    <citation type="submission" date="2019-05" db="EMBL/GenBank/DDBJ databases">
        <title>Mikania micrantha, genome provides insights into the molecular mechanism of rapid growth.</title>
        <authorList>
            <person name="Liu B."/>
        </authorList>
    </citation>
    <scope>NUCLEOTIDE SEQUENCE [LARGE SCALE GENOMIC DNA]</scope>
    <source>
        <strain evidence="3">NLD-2019</strain>
        <tissue evidence="3">Leaf</tissue>
    </source>
</reference>
<dbReference type="InterPro" id="IPR050905">
    <property type="entry name" value="Plant_NBS-LRR"/>
</dbReference>
<comment type="caution">
    <text evidence="3">The sequence shown here is derived from an EMBL/GenBank/DDBJ whole genome shotgun (WGS) entry which is preliminary data.</text>
</comment>
<evidence type="ECO:0000259" key="2">
    <source>
        <dbReference type="Pfam" id="PF23247"/>
    </source>
</evidence>
<evidence type="ECO:0000313" key="4">
    <source>
        <dbReference type="Proteomes" id="UP000326396"/>
    </source>
</evidence>
<dbReference type="EMBL" id="SZYD01000001">
    <property type="protein sequence ID" value="KAD7476917.1"/>
    <property type="molecule type" value="Genomic_DNA"/>
</dbReference>
<name>A0A5N6PYF2_9ASTR</name>
<feature type="domain" description="Disease resistance protein At4g27190-like leucine-rich repeats" evidence="2">
    <location>
        <begin position="58"/>
        <end position="142"/>
    </location>
</feature>